<dbReference type="PANTHER" id="PTHR22916:SF3">
    <property type="entry name" value="UDP-GLCNAC:BETAGAL BETA-1,3-N-ACETYLGLUCOSAMINYLTRANSFERASE-LIKE PROTEIN 1"/>
    <property type="match status" value="1"/>
</dbReference>
<dbReference type="EMBL" id="CP024704">
    <property type="protein sequence ID" value="ATV69975.1"/>
    <property type="molecule type" value="Genomic_DNA"/>
</dbReference>
<proteinExistence type="predicted"/>
<organism evidence="2 3">
    <name type="scientific">Fusobacterium pseudoperiodonticum</name>
    <dbReference type="NCBI Taxonomy" id="2663009"/>
    <lineage>
        <taxon>Bacteria</taxon>
        <taxon>Fusobacteriati</taxon>
        <taxon>Fusobacteriota</taxon>
        <taxon>Fusobacteriia</taxon>
        <taxon>Fusobacteriales</taxon>
        <taxon>Fusobacteriaceae</taxon>
        <taxon>Fusobacterium</taxon>
    </lineage>
</organism>
<dbReference type="GO" id="GO:0016758">
    <property type="term" value="F:hexosyltransferase activity"/>
    <property type="evidence" value="ECO:0007669"/>
    <property type="project" value="UniProtKB-ARBA"/>
</dbReference>
<dbReference type="AlphaFoldDB" id="A0A2D3PQK9"/>
<dbReference type="PANTHER" id="PTHR22916">
    <property type="entry name" value="GLYCOSYLTRANSFERASE"/>
    <property type="match status" value="1"/>
</dbReference>
<reference evidence="2 3" key="1">
    <citation type="submission" date="2017-11" db="EMBL/GenBank/DDBJ databases">
        <title>Genome sequencing of Fusobacterium periodonticum KCOM 2555.</title>
        <authorList>
            <person name="Kook J.-K."/>
            <person name="Park S.-N."/>
            <person name="Lim Y.K."/>
        </authorList>
    </citation>
    <scope>NUCLEOTIDE SEQUENCE [LARGE SCALE GENOMIC DNA]</scope>
    <source>
        <strain evidence="2 3">KCOM 2555</strain>
    </source>
</reference>
<dbReference type="SUPFAM" id="SSF53448">
    <property type="entry name" value="Nucleotide-diphospho-sugar transferases"/>
    <property type="match status" value="1"/>
</dbReference>
<name>A0A2D3PQK9_9FUSO</name>
<evidence type="ECO:0000313" key="2">
    <source>
        <dbReference type="EMBL" id="ATV69975.1"/>
    </source>
</evidence>
<dbReference type="RefSeq" id="WP_100026141.1">
    <property type="nucleotide sequence ID" value="NZ_CP024704.1"/>
</dbReference>
<dbReference type="InterPro" id="IPR001173">
    <property type="entry name" value="Glyco_trans_2-like"/>
</dbReference>
<dbReference type="InterPro" id="IPR029044">
    <property type="entry name" value="Nucleotide-diphossugar_trans"/>
</dbReference>
<protein>
    <recommendedName>
        <fullName evidence="1">Glycosyltransferase 2-like domain-containing protein</fullName>
    </recommendedName>
</protein>
<sequence length="297" mass="35537">MNPKIEILLATYNGEKYVGEQIDSIINQTYNNWELLIRDDNSKDGTLEILKEYEKKDKRIKIIEDKKGNLGFVKNFEELLNNSKEDWVMFSDQDDYWLENKIEKYVAILNASSEDILKKPMLIHSNSFICDDNLEIVKEEFINSKIANEYNEDNFYFAYFVQGSTVLINRAIIDLALPFSKNVTVHDRYFHLLAEFLGKRIFINESLIKYRQHSNNKIGAKTSIISKIFKKRYFHNEDRELILEIQKKYKDNLGIEQIEKIEKYLEVTNDKKNRFLRFYLSREFKMNIKKRLFMLLK</sequence>
<dbReference type="Proteomes" id="UP000230781">
    <property type="component" value="Chromosome"/>
</dbReference>
<feature type="domain" description="Glycosyltransferase 2-like" evidence="1">
    <location>
        <begin position="7"/>
        <end position="115"/>
    </location>
</feature>
<dbReference type="Gene3D" id="3.90.550.10">
    <property type="entry name" value="Spore Coat Polysaccharide Biosynthesis Protein SpsA, Chain A"/>
    <property type="match status" value="1"/>
</dbReference>
<accession>A0A2D3PQK9</accession>
<dbReference type="CDD" id="cd04196">
    <property type="entry name" value="GT_2_like_d"/>
    <property type="match status" value="1"/>
</dbReference>
<gene>
    <name evidence="2" type="ORF">CTM98_04525</name>
</gene>
<evidence type="ECO:0000259" key="1">
    <source>
        <dbReference type="Pfam" id="PF00535"/>
    </source>
</evidence>
<dbReference type="Pfam" id="PF00535">
    <property type="entry name" value="Glycos_transf_2"/>
    <property type="match status" value="1"/>
</dbReference>
<evidence type="ECO:0000313" key="3">
    <source>
        <dbReference type="Proteomes" id="UP000230781"/>
    </source>
</evidence>